<evidence type="ECO:0000313" key="3">
    <source>
        <dbReference type="EMBL" id="CAL1149114.1"/>
    </source>
</evidence>
<feature type="transmembrane region" description="Helical" evidence="1">
    <location>
        <begin position="26"/>
        <end position="49"/>
    </location>
</feature>
<dbReference type="Gene3D" id="3.40.50.720">
    <property type="entry name" value="NAD(P)-binding Rossmann-like Domain"/>
    <property type="match status" value="1"/>
</dbReference>
<dbReference type="AlphaFoldDB" id="A0A9P1CQ59"/>
<dbReference type="PANTHER" id="PTHR31563:SF10">
    <property type="entry name" value="ION CHANNEL POLLUX-RELATED"/>
    <property type="match status" value="1"/>
</dbReference>
<feature type="transmembrane region" description="Helical" evidence="1">
    <location>
        <begin position="86"/>
        <end position="112"/>
    </location>
</feature>
<evidence type="ECO:0000313" key="4">
    <source>
        <dbReference type="EMBL" id="CAL4783051.1"/>
    </source>
</evidence>
<keyword evidence="1" id="KW-1133">Transmembrane helix</keyword>
<proteinExistence type="predicted"/>
<accession>A0A9P1CQ59</accession>
<reference evidence="2" key="1">
    <citation type="submission" date="2022-10" db="EMBL/GenBank/DDBJ databases">
        <authorList>
            <person name="Chen Y."/>
            <person name="Dougan E. K."/>
            <person name="Chan C."/>
            <person name="Rhodes N."/>
            <person name="Thang M."/>
        </authorList>
    </citation>
    <scope>NUCLEOTIDE SEQUENCE</scope>
</reference>
<name>A0A9P1CQ59_9DINO</name>
<evidence type="ECO:0000256" key="1">
    <source>
        <dbReference type="SAM" id="Phobius"/>
    </source>
</evidence>
<gene>
    <name evidence="2" type="ORF">C1SCF055_LOCUS22267</name>
</gene>
<dbReference type="PANTHER" id="PTHR31563">
    <property type="entry name" value="ION CHANNEL POLLUX-RELATED"/>
    <property type="match status" value="1"/>
</dbReference>
<evidence type="ECO:0000313" key="5">
    <source>
        <dbReference type="Proteomes" id="UP001152797"/>
    </source>
</evidence>
<dbReference type="EMBL" id="CAMXCT020002112">
    <property type="protein sequence ID" value="CAL1149114.1"/>
    <property type="molecule type" value="Genomic_DNA"/>
</dbReference>
<keyword evidence="1" id="KW-0812">Transmembrane</keyword>
<protein>
    <submittedName>
        <fullName evidence="4">Ion channel CASTOR</fullName>
    </submittedName>
</protein>
<evidence type="ECO:0000313" key="2">
    <source>
        <dbReference type="EMBL" id="CAI3995739.1"/>
    </source>
</evidence>
<dbReference type="Proteomes" id="UP001152797">
    <property type="component" value="Unassembled WGS sequence"/>
</dbReference>
<reference evidence="3" key="2">
    <citation type="submission" date="2024-04" db="EMBL/GenBank/DDBJ databases">
        <authorList>
            <person name="Chen Y."/>
            <person name="Shah S."/>
            <person name="Dougan E. K."/>
            <person name="Thang M."/>
            <person name="Chan C."/>
        </authorList>
    </citation>
    <scope>NUCLEOTIDE SEQUENCE [LARGE SCALE GENOMIC DNA]</scope>
</reference>
<dbReference type="InterPro" id="IPR044849">
    <property type="entry name" value="CASTOR/POLLUX/SYM8-like"/>
</dbReference>
<dbReference type="EMBL" id="CAMXCT010002112">
    <property type="protein sequence ID" value="CAI3995739.1"/>
    <property type="molecule type" value="Genomic_DNA"/>
</dbReference>
<sequence length="757" mass="82312">MSYGLFLFSLLRTRHVENVIGTTFGQWLLVCCVFLFLQCAGTVVWIAFGGNEEFSTSWNDSWWISYTLLVDIGTQTGLSARERGSIKFVSAVISLVGFVYFLTLLGMVVDLLRDFLNDMRMRFSSVRASNHWLILGWGDKTLLLIDELLTSIASAPPQRKCCGFCGCRRRRQIVILADMPTQQMADEVQVHCLADPLLQRITTLFLPVVCYKQGNPTDISELLSVSAPNARGILVARTSENGHLSDLKAISALLALAAMPADSPVNGDVWVEVCQEQSLRTVKTILPDSHGIVARKVVNRMMVLRALVPSVGFVFLSMTSASFANKSISGKSQLLTPTLGRSSGGSRTTATLPPAKLHLVPAPASVCGVPFSEVGQFFPDAVVCGVNSAKSSIIPEGNYCLQAQDVLVLVAPHAAAAKRCVVPRPSATSAATVAPEESKGLYLAESLVKSDGQLRLGPAADGPKTVLVLGCPGAGDIAEILDTIDVHVSSGSSVHILSRTPVAEREEWILQHLKMTGRSNFNRITVQQYEGESTNKWDMTKLPLESAHCALILAERLRDDESTLAVDSRNLTSAIFLKQKLDELIQASAGAIPRSASTATNMTVMTTLTDASGPSAAGSRGKKCKMVTELLDAKSETVLDGNAGVRKQGSFMYTNARETAIYALAVYELFIQLEDPYCGIGFVTVAPINHYVTGIEDLSYHQLQRRVWNSCKGVLLGWRDFSKYHPELNPDQKDEVIEWDDMSNLELIILRPPDGAA</sequence>
<feature type="transmembrane region" description="Helical" evidence="1">
    <location>
        <begin position="302"/>
        <end position="324"/>
    </location>
</feature>
<dbReference type="GO" id="GO:0006811">
    <property type="term" value="P:monoatomic ion transport"/>
    <property type="evidence" value="ECO:0007669"/>
    <property type="project" value="InterPro"/>
</dbReference>
<dbReference type="OrthoDB" id="414047at2759"/>
<organism evidence="2">
    <name type="scientific">Cladocopium goreaui</name>
    <dbReference type="NCBI Taxonomy" id="2562237"/>
    <lineage>
        <taxon>Eukaryota</taxon>
        <taxon>Sar</taxon>
        <taxon>Alveolata</taxon>
        <taxon>Dinophyceae</taxon>
        <taxon>Suessiales</taxon>
        <taxon>Symbiodiniaceae</taxon>
        <taxon>Cladocopium</taxon>
    </lineage>
</organism>
<keyword evidence="5" id="KW-1185">Reference proteome</keyword>
<comment type="caution">
    <text evidence="2">The sequence shown here is derived from an EMBL/GenBank/DDBJ whole genome shotgun (WGS) entry which is preliminary data.</text>
</comment>
<keyword evidence="1" id="KW-0472">Membrane</keyword>
<dbReference type="EMBL" id="CAMXCT030002112">
    <property type="protein sequence ID" value="CAL4783051.1"/>
    <property type="molecule type" value="Genomic_DNA"/>
</dbReference>